<comment type="similarity">
    <text evidence="1">Belongs to the AHA1 family.</text>
</comment>
<evidence type="ECO:0000313" key="3">
    <source>
        <dbReference type="EMBL" id="MFI6502627.1"/>
    </source>
</evidence>
<dbReference type="Pfam" id="PF08327">
    <property type="entry name" value="AHSA1"/>
    <property type="match status" value="1"/>
</dbReference>
<gene>
    <name evidence="3" type="ORF">ACIBG2_34985</name>
</gene>
<organism evidence="3 4">
    <name type="scientific">Nonomuraea typhae</name>
    <dbReference type="NCBI Taxonomy" id="2603600"/>
    <lineage>
        <taxon>Bacteria</taxon>
        <taxon>Bacillati</taxon>
        <taxon>Actinomycetota</taxon>
        <taxon>Actinomycetes</taxon>
        <taxon>Streptosporangiales</taxon>
        <taxon>Streptosporangiaceae</taxon>
        <taxon>Nonomuraea</taxon>
    </lineage>
</organism>
<accession>A0ABW7Z371</accession>
<reference evidence="3 4" key="1">
    <citation type="submission" date="2024-10" db="EMBL/GenBank/DDBJ databases">
        <title>The Natural Products Discovery Center: Release of the First 8490 Sequenced Strains for Exploring Actinobacteria Biosynthetic Diversity.</title>
        <authorList>
            <person name="Kalkreuter E."/>
            <person name="Kautsar S.A."/>
            <person name="Yang D."/>
            <person name="Bader C.D."/>
            <person name="Teijaro C.N."/>
            <person name="Fluegel L."/>
            <person name="Davis C.M."/>
            <person name="Simpson J.R."/>
            <person name="Lauterbach L."/>
            <person name="Steele A.D."/>
            <person name="Gui C."/>
            <person name="Meng S."/>
            <person name="Li G."/>
            <person name="Viehrig K."/>
            <person name="Ye F."/>
            <person name="Su P."/>
            <person name="Kiefer A.F."/>
            <person name="Nichols A."/>
            <person name="Cepeda A.J."/>
            <person name="Yan W."/>
            <person name="Fan B."/>
            <person name="Jiang Y."/>
            <person name="Adhikari A."/>
            <person name="Zheng C.-J."/>
            <person name="Schuster L."/>
            <person name="Cowan T.M."/>
            <person name="Smanski M.J."/>
            <person name="Chevrette M.G."/>
            <person name="De Carvalho L.P.S."/>
            <person name="Shen B."/>
        </authorList>
    </citation>
    <scope>NUCLEOTIDE SEQUENCE [LARGE SCALE GENOMIC DNA]</scope>
    <source>
        <strain evidence="3 4">NPDC050545</strain>
    </source>
</reference>
<dbReference type="CDD" id="cd07814">
    <property type="entry name" value="SRPBCC_CalC_Aha1-like"/>
    <property type="match status" value="1"/>
</dbReference>
<name>A0ABW7Z371_9ACTN</name>
<comment type="caution">
    <text evidence="3">The sequence shown here is derived from an EMBL/GenBank/DDBJ whole genome shotgun (WGS) entry which is preliminary data.</text>
</comment>
<dbReference type="Proteomes" id="UP001612741">
    <property type="component" value="Unassembled WGS sequence"/>
</dbReference>
<sequence length="145" mass="16954">MTDDLTALHLDHFYPHPPAKVWRVLTDPELMARWLMPNDFKLEVGHAFTFTTDPLPRFGFDGVVHCRVLEIEHQKLLKISWTDRKTADWTVSWRLEGEGRGTRVFLDHEGFDPDDPVQQHSRRVMGGGWRSRHFATLERLLAELP</sequence>
<dbReference type="InterPro" id="IPR023393">
    <property type="entry name" value="START-like_dom_sf"/>
</dbReference>
<keyword evidence="4" id="KW-1185">Reference proteome</keyword>
<dbReference type="RefSeq" id="WP_397088040.1">
    <property type="nucleotide sequence ID" value="NZ_JBITGY010000010.1"/>
</dbReference>
<feature type="domain" description="Activator of Hsp90 ATPase homologue 1/2-like C-terminal" evidence="2">
    <location>
        <begin position="16"/>
        <end position="141"/>
    </location>
</feature>
<proteinExistence type="inferred from homology"/>
<protein>
    <submittedName>
        <fullName evidence="3">SRPBCC domain-containing protein</fullName>
    </submittedName>
</protein>
<dbReference type="SUPFAM" id="SSF55961">
    <property type="entry name" value="Bet v1-like"/>
    <property type="match status" value="1"/>
</dbReference>
<dbReference type="Gene3D" id="3.30.530.20">
    <property type="match status" value="1"/>
</dbReference>
<dbReference type="InterPro" id="IPR013538">
    <property type="entry name" value="ASHA1/2-like_C"/>
</dbReference>
<evidence type="ECO:0000256" key="1">
    <source>
        <dbReference type="ARBA" id="ARBA00006817"/>
    </source>
</evidence>
<evidence type="ECO:0000313" key="4">
    <source>
        <dbReference type="Proteomes" id="UP001612741"/>
    </source>
</evidence>
<evidence type="ECO:0000259" key="2">
    <source>
        <dbReference type="Pfam" id="PF08327"/>
    </source>
</evidence>
<dbReference type="EMBL" id="JBITGY010000010">
    <property type="protein sequence ID" value="MFI6502627.1"/>
    <property type="molecule type" value="Genomic_DNA"/>
</dbReference>